<dbReference type="SUPFAM" id="SSF56059">
    <property type="entry name" value="Glutathione synthetase ATP-binding domain-like"/>
    <property type="match status" value="1"/>
</dbReference>
<evidence type="ECO:0000256" key="10">
    <source>
        <dbReference type="ARBA" id="ARBA00022840"/>
    </source>
</evidence>
<keyword evidence="10 15" id="KW-0067">ATP-binding</keyword>
<dbReference type="InterPro" id="IPR016185">
    <property type="entry name" value="PreATP-grasp_dom_sf"/>
</dbReference>
<feature type="binding site" evidence="16">
    <location>
        <position position="238"/>
    </location>
    <ligand>
        <name>substrate</name>
    </ligand>
</feature>
<feature type="binding site" evidence="17">
    <location>
        <position position="164"/>
    </location>
    <ligand>
        <name>Mg(2+)</name>
        <dbReference type="ChEBI" id="CHEBI:18420"/>
    </ligand>
</feature>
<evidence type="ECO:0000256" key="2">
    <source>
        <dbReference type="ARBA" id="ARBA00010385"/>
    </source>
</evidence>
<dbReference type="Gene3D" id="3.30.470.20">
    <property type="entry name" value="ATP-grasp fold, B domain"/>
    <property type="match status" value="1"/>
</dbReference>
<comment type="pathway">
    <text evidence="1 15">Sulfur metabolism; glutathione biosynthesis; glutathione from L-cysteine and L-glutamate: step 2/2.</text>
</comment>
<dbReference type="Gene3D" id="3.40.50.1760">
    <property type="entry name" value="Glutathione synthase, substrate-binding domain superfamily, eukaryotic"/>
    <property type="match status" value="1"/>
</dbReference>
<evidence type="ECO:0000259" key="18">
    <source>
        <dbReference type="Pfam" id="PF03199"/>
    </source>
</evidence>
<dbReference type="GO" id="GO:0004363">
    <property type="term" value="F:glutathione synthase activity"/>
    <property type="evidence" value="ECO:0007669"/>
    <property type="project" value="UniProtKB-UniRule"/>
</dbReference>
<dbReference type="Gene3D" id="3.30.1490.80">
    <property type="match status" value="1"/>
</dbReference>
<evidence type="ECO:0000256" key="6">
    <source>
        <dbReference type="ARBA" id="ARBA00022598"/>
    </source>
</evidence>
<gene>
    <name evidence="20" type="primary">LOC112682755</name>
</gene>
<dbReference type="FunFam" id="3.40.50.1760:FF:000001">
    <property type="entry name" value="Glutathione synthetase"/>
    <property type="match status" value="1"/>
</dbReference>
<comment type="function">
    <text evidence="14">Catalyzes the production of glutathione from gamma-glutamylcysteine and glycine in an ATP-dependent manner. Glutathione (gamma-glutamylcysteinylglycine, GSH) is the most abundant intracellular thiol in living aerobic cells and is required for numerous processes including the protection of cells against oxidative damage, amino acid transport, the detoxification of foreign compounds, the maintenance of protein sulfhydryl groups in a reduced state and acts as a cofactor for a number of enzymes. Participates in ophthalmate biosynthesis in hepatocytes.</text>
</comment>
<feature type="domain" description="Glutathione synthase substrate-binding" evidence="18">
    <location>
        <begin position="223"/>
        <end position="323"/>
    </location>
</feature>
<dbReference type="NCBIfam" id="TIGR01986">
    <property type="entry name" value="glut_syn_euk"/>
    <property type="match status" value="1"/>
</dbReference>
<evidence type="ECO:0000256" key="13">
    <source>
        <dbReference type="ARBA" id="ARBA00052123"/>
    </source>
</evidence>
<keyword evidence="11 15" id="KW-0460">Magnesium</keyword>
<comment type="catalytic activity">
    <reaction evidence="12">
        <text>gamma-L-glutamyl-L-cysteine + glycine + ATP = glutathione + ADP + phosphate + H(+)</text>
        <dbReference type="Rhea" id="RHEA:13557"/>
        <dbReference type="ChEBI" id="CHEBI:15378"/>
        <dbReference type="ChEBI" id="CHEBI:30616"/>
        <dbReference type="ChEBI" id="CHEBI:43474"/>
        <dbReference type="ChEBI" id="CHEBI:57305"/>
        <dbReference type="ChEBI" id="CHEBI:57925"/>
        <dbReference type="ChEBI" id="CHEBI:58173"/>
        <dbReference type="ChEBI" id="CHEBI:456216"/>
        <dbReference type="EC" id="6.3.2.3"/>
    </reaction>
    <physiologicalReaction direction="left-to-right" evidence="12">
        <dbReference type="Rhea" id="RHEA:13558"/>
    </physiologicalReaction>
</comment>
<evidence type="ECO:0000256" key="5">
    <source>
        <dbReference type="ARBA" id="ARBA00020821"/>
    </source>
</evidence>
<feature type="binding site" evidence="17">
    <location>
        <position position="162"/>
    </location>
    <ligand>
        <name>Mg(2+)</name>
        <dbReference type="ChEBI" id="CHEBI:18420"/>
    </ligand>
</feature>
<keyword evidence="7 15" id="KW-0317">Glutathione biosynthesis</keyword>
<dbReference type="Gene3D" id="1.10.1080.10">
    <property type="entry name" value="Glutathione Synthetase, Chain A, domain 3"/>
    <property type="match status" value="1"/>
</dbReference>
<dbReference type="InterPro" id="IPR037013">
    <property type="entry name" value="GSH-S_sub-bd_sf"/>
</dbReference>
<comment type="similarity">
    <text evidence="2 15">Belongs to the eukaryotic GSH synthase family.</text>
</comment>
<dbReference type="EC" id="6.3.2.3" evidence="4 15"/>
<reference evidence="20" key="1">
    <citation type="submission" date="2025-08" db="UniProtKB">
        <authorList>
            <consortium name="RefSeq"/>
        </authorList>
    </citation>
    <scope>IDENTIFICATION</scope>
    <source>
        <tissue evidence="20">Whole body</tissue>
    </source>
</reference>
<feature type="binding site" evidence="16">
    <location>
        <position position="482"/>
    </location>
    <ligand>
        <name>ATP</name>
        <dbReference type="ChEBI" id="CHEBI:30616"/>
    </ligand>
</feature>
<evidence type="ECO:0000256" key="7">
    <source>
        <dbReference type="ARBA" id="ARBA00022684"/>
    </source>
</evidence>
<dbReference type="InterPro" id="IPR014042">
    <property type="entry name" value="Glutathione_synthase_a-hlx"/>
</dbReference>
<evidence type="ECO:0000256" key="1">
    <source>
        <dbReference type="ARBA" id="ARBA00004965"/>
    </source>
</evidence>
<dbReference type="RefSeq" id="XP_025409252.1">
    <property type="nucleotide sequence ID" value="XM_025553467.1"/>
</dbReference>
<dbReference type="InterPro" id="IPR004887">
    <property type="entry name" value="GSH_synth_subst-bd"/>
</dbReference>
<dbReference type="PANTHER" id="PTHR11130:SF0">
    <property type="entry name" value="GLUTATHIONE SYNTHETASE"/>
    <property type="match status" value="1"/>
</dbReference>
<evidence type="ECO:0000313" key="20">
    <source>
        <dbReference type="RefSeq" id="XP_025409252.1"/>
    </source>
</evidence>
<keyword evidence="19" id="KW-1185">Reference proteome</keyword>
<feature type="binding site" evidence="16">
    <location>
        <position position="476"/>
    </location>
    <ligand>
        <name>ATP</name>
        <dbReference type="ChEBI" id="CHEBI:30616"/>
    </ligand>
</feature>
<dbReference type="OrthoDB" id="2020073at2759"/>
<protein>
    <recommendedName>
        <fullName evidence="5 15">Glutathione synthetase</fullName>
        <shortName evidence="15">GSH-S</shortName>
        <ecNumber evidence="4 15">6.3.2.3</ecNumber>
    </recommendedName>
</protein>
<sequence length="506" mass="57538">MVHIKDSYLNILVCKMAVYLNPCLSLPINLAENEFEDLIQKLKDWTIMHGGGMRSKKQYSNDSLTVVPFTLLPSVFPRSEFQKAVSIQPALNELTHYVSNDHAFLYSCLEKTIEVDEFTRNLFNLYETVRSEGFAQRISLGMLRSDFMQEKEASGYYIKQVEMNTIASGFGWLGIVSGDIHRFFFQQMGLLDKLKMLPENKALQGLCSGIIKAWELFNDKDSVILIIIENQSMNVCDQRFHEFEIARQKPELNVIRKNLTQIANEAKLSDTKDLIVQGKKVAVVYFRAGYTPDHYHSEAEWSARLMIERSKAIKCPNIQYHLAGTKKVQQALATPGMLERFIKDTKKSTDIRKMFTGLYALDLNEDGDKAVKMALDCPERFVLKPQREGGGNNLYGEDIRHKLTSCMNSKERSAWILMDKINPPVQQNYLIRPNQDFKKNSSLCDVVSELGIFGIILCDGDNILINEQVGHMMRSKLTSCNEGGVHAGDGVLDSPFLIDDCPMKIK</sequence>
<dbReference type="UniPathway" id="UPA00142">
    <property type="reaction ID" value="UER00210"/>
</dbReference>
<comment type="catalytic activity">
    <reaction evidence="13">
        <text>gamma-L-glutamyl-(2S)-2-aminobutanoate + glycine + ATP = ophthalmate + ADP + phosphate + H(+)</text>
        <dbReference type="Rhea" id="RHEA:72075"/>
        <dbReference type="ChEBI" id="CHEBI:15378"/>
        <dbReference type="ChEBI" id="CHEBI:30616"/>
        <dbReference type="ChEBI" id="CHEBI:43474"/>
        <dbReference type="ChEBI" id="CHEBI:57305"/>
        <dbReference type="ChEBI" id="CHEBI:189406"/>
        <dbReference type="ChEBI" id="CHEBI:189750"/>
        <dbReference type="ChEBI" id="CHEBI:456216"/>
    </reaction>
    <physiologicalReaction direction="left-to-right" evidence="13">
        <dbReference type="Rhea" id="RHEA:72076"/>
    </physiologicalReaction>
</comment>
<proteinExistence type="inferred from homology"/>
<evidence type="ECO:0000256" key="12">
    <source>
        <dbReference type="ARBA" id="ARBA00048871"/>
    </source>
</evidence>
<keyword evidence="8 15" id="KW-0479">Metal-binding</keyword>
<evidence type="ECO:0000256" key="17">
    <source>
        <dbReference type="PIRSR" id="PIRSR001558-2"/>
    </source>
</evidence>
<comment type="cofactor">
    <cofactor evidence="15 17">
        <name>Mg(2+)</name>
        <dbReference type="ChEBI" id="CHEBI:18420"/>
    </cofactor>
    <text evidence="15 17">Binds 1 Mg(2+) ion per subunit.</text>
</comment>
<evidence type="ECO:0000256" key="14">
    <source>
        <dbReference type="ARBA" id="ARBA00059746"/>
    </source>
</evidence>
<dbReference type="GO" id="GO:0005524">
    <property type="term" value="F:ATP binding"/>
    <property type="evidence" value="ECO:0007669"/>
    <property type="project" value="UniProtKB-UniRule"/>
</dbReference>
<accession>A0A8B8FFJ0</accession>
<dbReference type="FunFam" id="3.30.1490.50:FF:000001">
    <property type="entry name" value="Glutathione synthetase"/>
    <property type="match status" value="1"/>
</dbReference>
<keyword evidence="9 15" id="KW-0547">Nucleotide-binding</keyword>
<evidence type="ECO:0000256" key="16">
    <source>
        <dbReference type="PIRSR" id="PIRSR001558-1"/>
    </source>
</evidence>
<dbReference type="InterPro" id="IPR014049">
    <property type="entry name" value="Glutathione_synthase_N_euk"/>
</dbReference>
<name>A0A8B8FFJ0_9HEMI</name>
<comment type="subunit">
    <text evidence="3">Homodimer.</text>
</comment>
<feature type="binding site" evidence="16">
    <location>
        <position position="474"/>
    </location>
    <ligand>
        <name>substrate</name>
    </ligand>
</feature>
<feature type="binding site" evidence="16">
    <location>
        <position position="449"/>
    </location>
    <ligand>
        <name>ATP</name>
        <dbReference type="ChEBI" id="CHEBI:30616"/>
    </ligand>
</feature>
<feature type="binding site" evidence="17">
    <location>
        <position position="388"/>
    </location>
    <ligand>
        <name>Mg(2+)</name>
        <dbReference type="ChEBI" id="CHEBI:18420"/>
    </ligand>
</feature>
<dbReference type="GO" id="GO:0000287">
    <property type="term" value="F:magnesium ion binding"/>
    <property type="evidence" value="ECO:0007669"/>
    <property type="project" value="UniProtKB-UniRule"/>
</dbReference>
<evidence type="ECO:0000256" key="9">
    <source>
        <dbReference type="ARBA" id="ARBA00022741"/>
    </source>
</evidence>
<dbReference type="GeneID" id="112682755"/>
<dbReference type="Gene3D" id="3.30.1490.50">
    <property type="match status" value="1"/>
</dbReference>
<dbReference type="InterPro" id="IPR014709">
    <property type="entry name" value="Glutathione_synthase_C_euk"/>
</dbReference>
<evidence type="ECO:0000256" key="4">
    <source>
        <dbReference type="ARBA" id="ARBA00012214"/>
    </source>
</evidence>
<evidence type="ECO:0000313" key="19">
    <source>
        <dbReference type="Proteomes" id="UP000694846"/>
    </source>
</evidence>
<dbReference type="GO" id="GO:0043295">
    <property type="term" value="F:glutathione binding"/>
    <property type="evidence" value="ECO:0007669"/>
    <property type="project" value="UniProtKB-UniRule"/>
</dbReference>
<dbReference type="PIRSF" id="PIRSF001558">
    <property type="entry name" value="GSHase"/>
    <property type="match status" value="1"/>
</dbReference>
<dbReference type="PANTHER" id="PTHR11130">
    <property type="entry name" value="GLUTATHIONE SYNTHETASE"/>
    <property type="match status" value="1"/>
</dbReference>
<evidence type="ECO:0000256" key="11">
    <source>
        <dbReference type="ARBA" id="ARBA00022842"/>
    </source>
</evidence>
<dbReference type="GO" id="GO:0005829">
    <property type="term" value="C:cytosol"/>
    <property type="evidence" value="ECO:0007669"/>
    <property type="project" value="TreeGrafter"/>
</dbReference>
<organism evidence="19 20">
    <name type="scientific">Sipha flava</name>
    <name type="common">yellow sugarcane aphid</name>
    <dbReference type="NCBI Taxonomy" id="143950"/>
    <lineage>
        <taxon>Eukaryota</taxon>
        <taxon>Metazoa</taxon>
        <taxon>Ecdysozoa</taxon>
        <taxon>Arthropoda</taxon>
        <taxon>Hexapoda</taxon>
        <taxon>Insecta</taxon>
        <taxon>Pterygota</taxon>
        <taxon>Neoptera</taxon>
        <taxon>Paraneoptera</taxon>
        <taxon>Hemiptera</taxon>
        <taxon>Sternorrhyncha</taxon>
        <taxon>Aphidomorpha</taxon>
        <taxon>Aphidoidea</taxon>
        <taxon>Aphididae</taxon>
        <taxon>Sipha</taxon>
    </lineage>
</organism>
<dbReference type="InterPro" id="IPR005615">
    <property type="entry name" value="Glutathione_synthase"/>
</dbReference>
<evidence type="ECO:0000256" key="3">
    <source>
        <dbReference type="ARBA" id="ARBA00011738"/>
    </source>
</evidence>
<feature type="binding site" evidence="16">
    <location>
        <position position="326"/>
    </location>
    <ligand>
        <name>ATP</name>
        <dbReference type="ChEBI" id="CHEBI:30616"/>
    </ligand>
</feature>
<feature type="binding site" evidence="16">
    <location>
        <begin position="418"/>
        <end position="421"/>
    </location>
    <ligand>
        <name>ATP</name>
        <dbReference type="ChEBI" id="CHEBI:30616"/>
    </ligand>
</feature>
<evidence type="ECO:0000256" key="15">
    <source>
        <dbReference type="PIRNR" id="PIRNR001558"/>
    </source>
</evidence>
<keyword evidence="6 15" id="KW-0436">Ligase</keyword>
<dbReference type="AlphaFoldDB" id="A0A8B8FFJ0"/>
<feature type="binding site" evidence="16">
    <location>
        <position position="162"/>
    </location>
    <ligand>
        <name>ATP</name>
        <dbReference type="ChEBI" id="CHEBI:30616"/>
    </ligand>
</feature>
<feature type="binding site" evidence="16">
    <location>
        <begin position="384"/>
        <end position="393"/>
    </location>
    <ligand>
        <name>ATP</name>
        <dbReference type="ChEBI" id="CHEBI:30616"/>
    </ligand>
</feature>
<feature type="binding site" evidence="16">
    <location>
        <position position="395"/>
    </location>
    <ligand>
        <name>ATP</name>
        <dbReference type="ChEBI" id="CHEBI:30616"/>
    </ligand>
</feature>
<dbReference type="Pfam" id="PF03917">
    <property type="entry name" value="GSH_synth_ATP"/>
    <property type="match status" value="1"/>
</dbReference>
<feature type="binding site" evidence="16">
    <location>
        <position position="144"/>
    </location>
    <ligand>
        <name>ATP</name>
        <dbReference type="ChEBI" id="CHEBI:30616"/>
    </ligand>
</feature>
<dbReference type="SUPFAM" id="SSF52440">
    <property type="entry name" value="PreATP-grasp domain"/>
    <property type="match status" value="1"/>
</dbReference>
<evidence type="ECO:0000256" key="8">
    <source>
        <dbReference type="ARBA" id="ARBA00022723"/>
    </source>
</evidence>
<dbReference type="Proteomes" id="UP000694846">
    <property type="component" value="Unplaced"/>
</dbReference>
<dbReference type="Pfam" id="PF03199">
    <property type="entry name" value="GSH_synthase"/>
    <property type="match status" value="1"/>
</dbReference>